<dbReference type="PANTHER" id="PTHR15696:SF0">
    <property type="entry name" value="TELOMERASE-BINDING PROTEIN EST1A"/>
    <property type="match status" value="1"/>
</dbReference>
<evidence type="ECO:0000313" key="2">
    <source>
        <dbReference type="EMBL" id="PVU93063.1"/>
    </source>
</evidence>
<dbReference type="GO" id="GO:0070034">
    <property type="term" value="F:telomerase RNA binding"/>
    <property type="evidence" value="ECO:0007669"/>
    <property type="project" value="TreeGrafter"/>
</dbReference>
<dbReference type="InterPro" id="IPR011990">
    <property type="entry name" value="TPR-like_helical_dom_sf"/>
</dbReference>
<dbReference type="Gene3D" id="3.40.50.1010">
    <property type="entry name" value="5'-nuclease"/>
    <property type="match status" value="1"/>
</dbReference>
<dbReference type="Pfam" id="PF10374">
    <property type="entry name" value="EST1"/>
    <property type="match status" value="1"/>
</dbReference>
<dbReference type="GO" id="GO:0005697">
    <property type="term" value="C:telomerase holoenzyme complex"/>
    <property type="evidence" value="ECO:0007669"/>
    <property type="project" value="TreeGrafter"/>
</dbReference>
<evidence type="ECO:0000259" key="1">
    <source>
        <dbReference type="Pfam" id="PF10374"/>
    </source>
</evidence>
<dbReference type="Proteomes" id="UP000245699">
    <property type="component" value="Unassembled WGS sequence"/>
</dbReference>
<dbReference type="AlphaFoldDB" id="A0A2T9YL52"/>
<organism evidence="2 3">
    <name type="scientific">Furculomyces boomerangus</name>
    <dbReference type="NCBI Taxonomy" id="61424"/>
    <lineage>
        <taxon>Eukaryota</taxon>
        <taxon>Fungi</taxon>
        <taxon>Fungi incertae sedis</taxon>
        <taxon>Zoopagomycota</taxon>
        <taxon>Kickxellomycotina</taxon>
        <taxon>Harpellomycetes</taxon>
        <taxon>Harpellales</taxon>
        <taxon>Harpellaceae</taxon>
        <taxon>Furculomyces</taxon>
    </lineage>
</organism>
<dbReference type="Gene3D" id="1.25.40.10">
    <property type="entry name" value="Tetratricopeptide repeat domain"/>
    <property type="match status" value="1"/>
</dbReference>
<accession>A0A2T9YL52</accession>
<dbReference type="OrthoDB" id="5575014at2759"/>
<sequence>METNNNQQKDLVAQIEILVQKTVKTLKTEHGNTDYMQNWNSYLVQRSKLSEFYVENILQDPVLANKINIDEKLWRACCYEGIDICRENISNAKKLANPQSFGDKVDGRSIKQWFENLEQIINISASFFASFLLQLQDLLGDKSFEQMNYKLNIDGNIPKNKTVKFESVLKIASRINVYLGDIERYRDTYFLMKNSNYGGKWILSEYYYTESIKVWSWSGKGYSQLAIISHISGSIPSSMFWYALSISYNSHQNVKRNFTILCKQYIETLKLKDTRKKNTGLSKLGAADKALSIYMLYGIAQYYGINDEIIAYISKYVPEYLYSSRNMFDMEKGKPAEHFRSAALLIITLDTLYKQETETLGNINNIKSPKSTIEYILDTIIQHLGFLTNYLSTMVETLKDLEQMEFNDISLLSESICLYIDYFGFCTEKSSIMNVFGRREGKAIQSLVLLFNKISKLYKDSVLEGGEADLPESMFDNDGKSVMQHEFILRGNKTFAPIYEKMDFEKNCGLLETVNVLGCRMYKFLKNVNSGKITFDEDAKLFSFGIVDDNDDEKKSKMQKSMAIMAESRLKEQVFKMQTLIEESNKLENQNKRCLLIPDETVWLYKLDNIIKLLESKRALVLISLDSISKLDLLKNDNEKESVLARTATRKIETLLEKRQRELPKNRKIEPIENVDIASVYSLNKGYGIITQLSNNFSKTFKRDKLIKHSSLISAALYFDEILKSHNFPIKIVLLSNNEQTIEICQQLNFECTTLDQLRYT</sequence>
<gene>
    <name evidence="2" type="ORF">BB559_003462</name>
</gene>
<dbReference type="EMBL" id="MBFT01000337">
    <property type="protein sequence ID" value="PVU93063.1"/>
    <property type="molecule type" value="Genomic_DNA"/>
</dbReference>
<protein>
    <recommendedName>
        <fullName evidence="1">Telomerase activating protein Est1-like N-terminal domain-containing protein</fullName>
    </recommendedName>
</protein>
<dbReference type="InterPro" id="IPR019458">
    <property type="entry name" value="Est1-like_N"/>
</dbReference>
<evidence type="ECO:0000313" key="3">
    <source>
        <dbReference type="Proteomes" id="UP000245699"/>
    </source>
</evidence>
<dbReference type="SUPFAM" id="SSF48452">
    <property type="entry name" value="TPR-like"/>
    <property type="match status" value="1"/>
</dbReference>
<feature type="domain" description="Telomerase activating protein Est1-like N-terminal" evidence="1">
    <location>
        <begin position="69"/>
        <end position="188"/>
    </location>
</feature>
<keyword evidence="3" id="KW-1185">Reference proteome</keyword>
<dbReference type="PANTHER" id="PTHR15696">
    <property type="entry name" value="SMG-7 SUPPRESSOR WITH MORPHOLOGICAL EFFECT ON GENITALIA PROTEIN 7"/>
    <property type="match status" value="1"/>
</dbReference>
<reference evidence="2 3" key="1">
    <citation type="journal article" date="2018" name="MBio">
        <title>Comparative Genomics Reveals the Core Gene Toolbox for the Fungus-Insect Symbiosis.</title>
        <authorList>
            <person name="Wang Y."/>
            <person name="Stata M."/>
            <person name="Wang W."/>
            <person name="Stajich J.E."/>
            <person name="White M.M."/>
            <person name="Moncalvo J.M."/>
        </authorList>
    </citation>
    <scope>NUCLEOTIDE SEQUENCE [LARGE SCALE GENOMIC DNA]</scope>
    <source>
        <strain evidence="2 3">AUS-77-4</strain>
    </source>
</reference>
<comment type="caution">
    <text evidence="2">The sequence shown here is derived from an EMBL/GenBank/DDBJ whole genome shotgun (WGS) entry which is preliminary data.</text>
</comment>
<dbReference type="InterPro" id="IPR045153">
    <property type="entry name" value="Est1/Ebs1-like"/>
</dbReference>
<dbReference type="GO" id="GO:0042162">
    <property type="term" value="F:telomeric DNA binding"/>
    <property type="evidence" value="ECO:0007669"/>
    <property type="project" value="TreeGrafter"/>
</dbReference>
<proteinExistence type="predicted"/>
<dbReference type="STRING" id="61424.A0A2T9YL52"/>
<dbReference type="GO" id="GO:0000184">
    <property type="term" value="P:nuclear-transcribed mRNA catabolic process, nonsense-mediated decay"/>
    <property type="evidence" value="ECO:0007669"/>
    <property type="project" value="TreeGrafter"/>
</dbReference>
<name>A0A2T9YL52_9FUNG</name>